<protein>
    <submittedName>
        <fullName evidence="8">PBC domain-containing protein</fullName>
    </submittedName>
</protein>
<keyword evidence="7" id="KW-1185">Reference proteome</keyword>
<dbReference type="CDD" id="cd00086">
    <property type="entry name" value="homeodomain"/>
    <property type="match status" value="1"/>
</dbReference>
<evidence type="ECO:0000256" key="1">
    <source>
        <dbReference type="ARBA" id="ARBA00004123"/>
    </source>
</evidence>
<dbReference type="InterPro" id="IPR001356">
    <property type="entry name" value="HD"/>
</dbReference>
<accession>A0A1I8B5Q8</accession>
<evidence type="ECO:0000259" key="6">
    <source>
        <dbReference type="PROSITE" id="PS51978"/>
    </source>
</evidence>
<reference evidence="8" key="1">
    <citation type="submission" date="2016-11" db="UniProtKB">
        <authorList>
            <consortium name="WormBaseParasite"/>
        </authorList>
    </citation>
    <scope>IDENTIFICATION</scope>
</reference>
<evidence type="ECO:0000256" key="4">
    <source>
        <dbReference type="ARBA" id="ARBA00023155"/>
    </source>
</evidence>
<dbReference type="WBParaSite" id="MhA1_Contig138.frz3.gene24">
    <property type="protein sequence ID" value="MhA1_Contig138.frz3.gene24"/>
    <property type="gene ID" value="MhA1_Contig138.frz3.gene24"/>
</dbReference>
<comment type="subcellular location">
    <subcellularLocation>
        <location evidence="1">Nucleus</location>
    </subcellularLocation>
</comment>
<dbReference type="AlphaFoldDB" id="A0A1I8B5Q8"/>
<evidence type="ECO:0000256" key="3">
    <source>
        <dbReference type="ARBA" id="ARBA00023125"/>
    </source>
</evidence>
<dbReference type="InterPro" id="IPR005542">
    <property type="entry name" value="PBX_PBC_dom"/>
</dbReference>
<keyword evidence="4" id="KW-0371">Homeobox</keyword>
<dbReference type="GO" id="GO:0000987">
    <property type="term" value="F:cis-regulatory region sequence-specific DNA binding"/>
    <property type="evidence" value="ECO:0007669"/>
    <property type="project" value="UniProtKB-ARBA"/>
</dbReference>
<name>A0A1I8B5Q8_MELHA</name>
<evidence type="ECO:0000256" key="2">
    <source>
        <dbReference type="ARBA" id="ARBA00007601"/>
    </source>
</evidence>
<dbReference type="PANTHER" id="PTHR11850">
    <property type="entry name" value="HOMEOBOX PROTEIN TRANSCRIPTION FACTORS"/>
    <property type="match status" value="1"/>
</dbReference>
<keyword evidence="5" id="KW-0539">Nucleus</keyword>
<dbReference type="InterPro" id="IPR009057">
    <property type="entry name" value="Homeodomain-like_sf"/>
</dbReference>
<keyword evidence="3" id="KW-0238">DNA-binding</keyword>
<evidence type="ECO:0000256" key="5">
    <source>
        <dbReference type="ARBA" id="ARBA00023242"/>
    </source>
</evidence>
<dbReference type="GO" id="GO:0003700">
    <property type="term" value="F:DNA-binding transcription factor activity"/>
    <property type="evidence" value="ECO:0007669"/>
    <property type="project" value="InterPro"/>
</dbReference>
<dbReference type="Proteomes" id="UP000095281">
    <property type="component" value="Unplaced"/>
</dbReference>
<dbReference type="GO" id="GO:0005634">
    <property type="term" value="C:nucleus"/>
    <property type="evidence" value="ECO:0007669"/>
    <property type="project" value="UniProtKB-SubCell"/>
</dbReference>
<proteinExistence type="inferred from homology"/>
<evidence type="ECO:0000313" key="8">
    <source>
        <dbReference type="WBParaSite" id="MhA1_Contig138.frz3.gene24"/>
    </source>
</evidence>
<sequence length="251" mass="29076">MSQPTCSEADLNNLLDKLKEQTKTAIIAYMKPDGEGYALKLTCEITNNPFYMPFCLVLAEKKQINDSNRPLPSPQAYLLQQELQLDNMLIQENIINGNPSSEYDQLYAAKLTNKEKKQLSQADEEYLQDKQQLSDQFHKTIMQIEGRAVEMTPMIQGVLQKHRMIRPVAPYDVQAMIWNFNTKFTKLRIEMKMQTCHAAAALREKLANNPRKRRNFSKEVVQILNDYYLEHILDPYPSDDVKCELARKTGK</sequence>
<dbReference type="SUPFAM" id="SSF46689">
    <property type="entry name" value="Homeodomain-like"/>
    <property type="match status" value="1"/>
</dbReference>
<feature type="domain" description="PBC" evidence="6">
    <location>
        <begin position="6"/>
        <end position="208"/>
    </location>
</feature>
<dbReference type="Gene3D" id="1.10.10.60">
    <property type="entry name" value="Homeodomain-like"/>
    <property type="match status" value="1"/>
</dbReference>
<dbReference type="Pfam" id="PF03792">
    <property type="entry name" value="PBC"/>
    <property type="match status" value="1"/>
</dbReference>
<organism evidence="7 8">
    <name type="scientific">Meloidogyne hapla</name>
    <name type="common">Root-knot nematode worm</name>
    <dbReference type="NCBI Taxonomy" id="6305"/>
    <lineage>
        <taxon>Eukaryota</taxon>
        <taxon>Metazoa</taxon>
        <taxon>Ecdysozoa</taxon>
        <taxon>Nematoda</taxon>
        <taxon>Chromadorea</taxon>
        <taxon>Rhabditida</taxon>
        <taxon>Tylenchina</taxon>
        <taxon>Tylenchomorpha</taxon>
        <taxon>Tylenchoidea</taxon>
        <taxon>Meloidogynidae</taxon>
        <taxon>Meloidogyninae</taxon>
        <taxon>Meloidogyne</taxon>
    </lineage>
</organism>
<dbReference type="InterPro" id="IPR050224">
    <property type="entry name" value="TALE_homeobox"/>
</dbReference>
<comment type="similarity">
    <text evidence="2">Belongs to the TALE/PBX homeobox family.</text>
</comment>
<evidence type="ECO:0000313" key="7">
    <source>
        <dbReference type="Proteomes" id="UP000095281"/>
    </source>
</evidence>
<dbReference type="PROSITE" id="PS51978">
    <property type="entry name" value="PBC"/>
    <property type="match status" value="1"/>
</dbReference>